<name>A0AAV1A483_VICFA</name>
<organism evidence="1 2">
    <name type="scientific">Vicia faba</name>
    <name type="common">Broad bean</name>
    <name type="synonym">Faba vulgaris</name>
    <dbReference type="NCBI Taxonomy" id="3906"/>
    <lineage>
        <taxon>Eukaryota</taxon>
        <taxon>Viridiplantae</taxon>
        <taxon>Streptophyta</taxon>
        <taxon>Embryophyta</taxon>
        <taxon>Tracheophyta</taxon>
        <taxon>Spermatophyta</taxon>
        <taxon>Magnoliopsida</taxon>
        <taxon>eudicotyledons</taxon>
        <taxon>Gunneridae</taxon>
        <taxon>Pentapetalae</taxon>
        <taxon>rosids</taxon>
        <taxon>fabids</taxon>
        <taxon>Fabales</taxon>
        <taxon>Fabaceae</taxon>
        <taxon>Papilionoideae</taxon>
        <taxon>50 kb inversion clade</taxon>
        <taxon>NPAAA clade</taxon>
        <taxon>Hologalegina</taxon>
        <taxon>IRL clade</taxon>
        <taxon>Fabeae</taxon>
        <taxon>Vicia</taxon>
    </lineage>
</organism>
<dbReference type="PANTHER" id="PTHR10492">
    <property type="match status" value="1"/>
</dbReference>
<dbReference type="EMBL" id="OX451738">
    <property type="protein sequence ID" value="CAI8604002.1"/>
    <property type="molecule type" value="Genomic_DNA"/>
</dbReference>
<sequence>MFTAWVEANKTYEEARNLTYSTFLSKFLYDKRYRRWNPRKRGRTIGRLIWVPPRTGELYYLRMMLTVVKRPTCYKDIKKVGGIVRDNFRDACFEMGFLNDDKEYVAAINETNDWGSGYFLRKLFVTMLLSGTIKRPRHVWKKNLEDIIRRYSLSTKTSDK</sequence>
<evidence type="ECO:0000313" key="1">
    <source>
        <dbReference type="EMBL" id="CAI8604002.1"/>
    </source>
</evidence>
<dbReference type="AlphaFoldDB" id="A0AAV1A483"/>
<dbReference type="PANTHER" id="PTHR10492:SF78">
    <property type="entry name" value="ATP-DEPENDENT DNA HELICASE"/>
    <property type="match status" value="1"/>
</dbReference>
<proteinExistence type="predicted"/>
<accession>A0AAV1A483</accession>
<gene>
    <name evidence="1" type="ORF">VFH_III111920</name>
</gene>
<dbReference type="Proteomes" id="UP001157006">
    <property type="component" value="Chromosome 3"/>
</dbReference>
<keyword evidence="2" id="KW-1185">Reference proteome</keyword>
<evidence type="ECO:0000313" key="2">
    <source>
        <dbReference type="Proteomes" id="UP001157006"/>
    </source>
</evidence>
<reference evidence="1 2" key="1">
    <citation type="submission" date="2023-01" db="EMBL/GenBank/DDBJ databases">
        <authorList>
            <person name="Kreplak J."/>
        </authorList>
    </citation>
    <scope>NUCLEOTIDE SEQUENCE [LARGE SCALE GENOMIC DNA]</scope>
</reference>
<protein>
    <submittedName>
        <fullName evidence="1">Uncharacterized protein</fullName>
    </submittedName>
</protein>